<proteinExistence type="predicted"/>
<evidence type="ECO:0000256" key="1">
    <source>
        <dbReference type="SAM" id="SignalP"/>
    </source>
</evidence>
<evidence type="ECO:0000313" key="2">
    <source>
        <dbReference type="EMBL" id="SPQ00167.1"/>
    </source>
</evidence>
<name>A0A2U3QFH6_9BACT</name>
<evidence type="ECO:0000313" key="3">
    <source>
        <dbReference type="Proteomes" id="UP000245125"/>
    </source>
</evidence>
<gene>
    <name evidence="2" type="ORF">NBG4_190010</name>
</gene>
<keyword evidence="3" id="KW-1185">Reference proteome</keyword>
<feature type="signal peptide" evidence="1">
    <location>
        <begin position="1"/>
        <end position="20"/>
    </location>
</feature>
<dbReference type="Proteomes" id="UP000245125">
    <property type="component" value="Unassembled WGS sequence"/>
</dbReference>
<accession>A0A2U3QFH6</accession>
<sequence>MNRAFLLIIVTVFFSAPCFAFDVSGLQPVAPNSIFSTFSTESLPKNKVAAEVGFDKSKDPDFYRFSLRSAYGITDSIELNITIPYIYNFNTTTDGMEDIAVGFKHRFYDEGKYGPSLAYVINASINSGREEFGTKGRYGIGFILSKRVGPFKGHFNFFYERPGKGSLADEITFLGGIEFSAAHNFKMLGELLVRKNHFTNEYDQIEARFGYRIKTTDSIYTTLGIGTDLKQRSPEYRIMLSLSYTPPHEKKEIKKIIEEE</sequence>
<keyword evidence="1" id="KW-0732">Signal</keyword>
<reference evidence="3" key="1">
    <citation type="submission" date="2018-03" db="EMBL/GenBank/DDBJ databases">
        <authorList>
            <person name="Zecchin S."/>
        </authorList>
    </citation>
    <scope>NUCLEOTIDE SEQUENCE [LARGE SCALE GENOMIC DNA]</scope>
</reference>
<protein>
    <recommendedName>
        <fullName evidence="4">Inverse autotransporter beta-domain domain-containing protein</fullName>
    </recommendedName>
</protein>
<organism evidence="2 3">
    <name type="scientific">Candidatus Sulfobium mesophilum</name>
    <dbReference type="NCBI Taxonomy" id="2016548"/>
    <lineage>
        <taxon>Bacteria</taxon>
        <taxon>Pseudomonadati</taxon>
        <taxon>Nitrospirota</taxon>
        <taxon>Nitrospiria</taxon>
        <taxon>Nitrospirales</taxon>
        <taxon>Nitrospiraceae</taxon>
        <taxon>Candidatus Sulfobium</taxon>
    </lineage>
</organism>
<dbReference type="AlphaFoldDB" id="A0A2U3QFH6"/>
<feature type="chain" id="PRO_5015788034" description="Inverse autotransporter beta-domain domain-containing protein" evidence="1">
    <location>
        <begin position="21"/>
        <end position="260"/>
    </location>
</feature>
<evidence type="ECO:0008006" key="4">
    <source>
        <dbReference type="Google" id="ProtNLM"/>
    </source>
</evidence>
<dbReference type="EMBL" id="OUUY01000063">
    <property type="protein sequence ID" value="SPQ00167.1"/>
    <property type="molecule type" value="Genomic_DNA"/>
</dbReference>